<keyword evidence="9" id="KW-0411">Iron-sulfur</keyword>
<dbReference type="EMBL" id="CAKLPX010000001">
    <property type="protein sequence ID" value="CAH0990590.1"/>
    <property type="molecule type" value="Genomic_DNA"/>
</dbReference>
<organism evidence="12 13">
    <name type="scientific">Sinobacterium norvegicum</name>
    <dbReference type="NCBI Taxonomy" id="1641715"/>
    <lineage>
        <taxon>Bacteria</taxon>
        <taxon>Pseudomonadati</taxon>
        <taxon>Pseudomonadota</taxon>
        <taxon>Gammaproteobacteria</taxon>
        <taxon>Cellvibrionales</taxon>
        <taxon>Spongiibacteraceae</taxon>
        <taxon>Sinobacterium</taxon>
    </lineage>
</organism>
<keyword evidence="7 12" id="KW-0560">Oxidoreductase</keyword>
<dbReference type="Proteomes" id="UP000838100">
    <property type="component" value="Unassembled WGS sequence"/>
</dbReference>
<name>A0ABM9AC95_9GAMM</name>
<evidence type="ECO:0000256" key="5">
    <source>
        <dbReference type="ARBA" id="ARBA00022643"/>
    </source>
</evidence>
<keyword evidence="8" id="KW-0408">Iron</keyword>
<proteinExistence type="inferred from homology"/>
<dbReference type="RefSeq" id="WP_237443272.1">
    <property type="nucleotide sequence ID" value="NZ_CAKLPX010000001.1"/>
</dbReference>
<evidence type="ECO:0000313" key="13">
    <source>
        <dbReference type="Proteomes" id="UP000838100"/>
    </source>
</evidence>
<dbReference type="CDD" id="cd02803">
    <property type="entry name" value="OYE_like_FMN_family"/>
    <property type="match status" value="1"/>
</dbReference>
<dbReference type="InterPro" id="IPR013785">
    <property type="entry name" value="Aldolase_TIM"/>
</dbReference>
<dbReference type="EC" id="1.-.-.-" evidence="12"/>
<evidence type="ECO:0000313" key="12">
    <source>
        <dbReference type="EMBL" id="CAH0990590.1"/>
    </source>
</evidence>
<keyword evidence="13" id="KW-1185">Reference proteome</keyword>
<dbReference type="Pfam" id="PF07992">
    <property type="entry name" value="Pyr_redox_2"/>
    <property type="match status" value="1"/>
</dbReference>
<keyword evidence="6" id="KW-0479">Metal-binding</keyword>
<comment type="caution">
    <text evidence="12">The sequence shown here is derived from an EMBL/GenBank/DDBJ whole genome shotgun (WGS) entry which is preliminary data.</text>
</comment>
<comment type="cofactor">
    <cofactor evidence="1">
        <name>FMN</name>
        <dbReference type="ChEBI" id="CHEBI:58210"/>
    </cofactor>
</comment>
<feature type="domain" description="NADH:flavin oxidoreductase/NADH oxidase N-terminal" evidence="10">
    <location>
        <begin position="13"/>
        <end position="360"/>
    </location>
</feature>
<sequence>MASNFPQLIQSGRIGSMTVKNRMIVTAMGVNLAEPDGHCGEQIIAFHERQAEGGAGLIILGVTGVAWPHGGNLPRQIAISDDRFLPGLTAMAEAVHRHGAKVACQLHHGGLVAAQDSKEGRPIWVPSYPEKSSSDLFDGMLETEIAVFHDPDAPPPQLHVMTQDDINTLVAQFADAAERAKKAGLDGCEIHAGHGYIISEFLSPLTNCRDDQYGGCLGNRARLLLEIITAIRARVGREYPIWCKLDSEEFGKSEGISLADAKATARMTEAAGVDAITVTAYHDPGRGALHSESNIPHVPERLVANATAMKQVVNIPIITAGRIEPSGAEKHIKHGDFDFFAMGRKMLADPDIANKIILGTPEQIRPCVYCYCCVSQIYTLKPVKCAVNPETAFERERKLLIASDSGKHIAVVGGGPAGMEVARRLSQRGFKVTLIERDDRLGGTLQFASIAYPPNQRLLDWLSRQLTISNVEVMLETEATTALLQQLSVDEVVVATGAERLMPDIPGGDKDFVFSGDEMRALVLAQDNAQLTRKTSATTRWLVKAGALSKLTKNAGVLRQASKLWLPLGQRVVIIGAELVGLELAEFLAERGRKVTVVDSANRAGQGLYLVRRLRLLEELKHLGVTIINRAQQIAIEDQQVSYQNYRGQTRHLDADHVIVAKGATGNTRLAEQLTEAGFNTHTIGDCNGVGYIEGAIASAAELAVKIN</sequence>
<dbReference type="Pfam" id="PF00724">
    <property type="entry name" value="Oxidored_FMN"/>
    <property type="match status" value="1"/>
</dbReference>
<dbReference type="Gene3D" id="3.50.50.60">
    <property type="entry name" value="FAD/NAD(P)-binding domain"/>
    <property type="match status" value="1"/>
</dbReference>
<dbReference type="SUPFAM" id="SSF51905">
    <property type="entry name" value="FAD/NAD(P)-binding domain"/>
    <property type="match status" value="1"/>
</dbReference>
<gene>
    <name evidence="12" type="ORF">SIN8267_00684</name>
</gene>
<dbReference type="InterPro" id="IPR023753">
    <property type="entry name" value="FAD/NAD-binding_dom"/>
</dbReference>
<dbReference type="PANTHER" id="PTHR42917">
    <property type="entry name" value="2,4-DIENOYL-COA REDUCTASE"/>
    <property type="match status" value="1"/>
</dbReference>
<feature type="domain" description="FAD/NAD(P)-binding" evidence="11">
    <location>
        <begin position="408"/>
        <end position="678"/>
    </location>
</feature>
<dbReference type="Gene3D" id="3.40.50.720">
    <property type="entry name" value="NAD(P)-binding Rossmann-like Domain"/>
    <property type="match status" value="1"/>
</dbReference>
<evidence type="ECO:0000256" key="9">
    <source>
        <dbReference type="ARBA" id="ARBA00023014"/>
    </source>
</evidence>
<comment type="cofactor">
    <cofactor evidence="2">
        <name>[4Fe-4S] cluster</name>
        <dbReference type="ChEBI" id="CHEBI:49883"/>
    </cofactor>
</comment>
<dbReference type="InterPro" id="IPR036188">
    <property type="entry name" value="FAD/NAD-bd_sf"/>
</dbReference>
<dbReference type="SUPFAM" id="SSF51395">
    <property type="entry name" value="FMN-linked oxidoreductases"/>
    <property type="match status" value="1"/>
</dbReference>
<evidence type="ECO:0000256" key="1">
    <source>
        <dbReference type="ARBA" id="ARBA00001917"/>
    </source>
</evidence>
<keyword evidence="4" id="KW-0285">Flavoprotein</keyword>
<dbReference type="Gene3D" id="3.20.20.70">
    <property type="entry name" value="Aldolase class I"/>
    <property type="match status" value="1"/>
</dbReference>
<dbReference type="InterPro" id="IPR001155">
    <property type="entry name" value="OxRdtase_FMN_N"/>
</dbReference>
<keyword evidence="5" id="KW-0288">FMN</keyword>
<evidence type="ECO:0000259" key="11">
    <source>
        <dbReference type="Pfam" id="PF07992"/>
    </source>
</evidence>
<accession>A0ABM9AC95</accession>
<evidence type="ECO:0000256" key="8">
    <source>
        <dbReference type="ARBA" id="ARBA00023004"/>
    </source>
</evidence>
<evidence type="ECO:0000256" key="4">
    <source>
        <dbReference type="ARBA" id="ARBA00022630"/>
    </source>
</evidence>
<dbReference type="PRINTS" id="PR00368">
    <property type="entry name" value="FADPNR"/>
</dbReference>
<dbReference type="InterPro" id="IPR051793">
    <property type="entry name" value="NADH:flavin_oxidoreductase"/>
</dbReference>
<reference evidence="12" key="1">
    <citation type="submission" date="2021-12" db="EMBL/GenBank/DDBJ databases">
        <authorList>
            <person name="Rodrigo-Torres L."/>
            <person name="Arahal R. D."/>
            <person name="Lucena T."/>
        </authorList>
    </citation>
    <scope>NUCLEOTIDE SEQUENCE</scope>
    <source>
        <strain evidence="12">CECT 8267</strain>
    </source>
</reference>
<dbReference type="PANTHER" id="PTHR42917:SF2">
    <property type="entry name" value="2,4-DIENOYL-COA REDUCTASE [(2E)-ENOYL-COA-PRODUCING]"/>
    <property type="match status" value="1"/>
</dbReference>
<evidence type="ECO:0000256" key="3">
    <source>
        <dbReference type="ARBA" id="ARBA00011048"/>
    </source>
</evidence>
<protein>
    <submittedName>
        <fullName evidence="12">NADH oxidase</fullName>
        <ecNumber evidence="12">1.-.-.-</ecNumber>
    </submittedName>
</protein>
<evidence type="ECO:0000256" key="7">
    <source>
        <dbReference type="ARBA" id="ARBA00023002"/>
    </source>
</evidence>
<dbReference type="GO" id="GO:0016491">
    <property type="term" value="F:oxidoreductase activity"/>
    <property type="evidence" value="ECO:0007669"/>
    <property type="project" value="UniProtKB-KW"/>
</dbReference>
<evidence type="ECO:0000256" key="2">
    <source>
        <dbReference type="ARBA" id="ARBA00001966"/>
    </source>
</evidence>
<evidence type="ECO:0000256" key="6">
    <source>
        <dbReference type="ARBA" id="ARBA00022723"/>
    </source>
</evidence>
<comment type="similarity">
    <text evidence="3">In the N-terminal section; belongs to the NADH:flavin oxidoreductase/NADH oxidase family.</text>
</comment>
<dbReference type="PRINTS" id="PR00411">
    <property type="entry name" value="PNDRDTASEI"/>
</dbReference>
<evidence type="ECO:0000259" key="10">
    <source>
        <dbReference type="Pfam" id="PF00724"/>
    </source>
</evidence>